<keyword evidence="2" id="KW-0238">DNA-binding</keyword>
<dbReference type="SMART" id="SM00342">
    <property type="entry name" value="HTH_ARAC"/>
    <property type="match status" value="1"/>
</dbReference>
<dbReference type="AlphaFoldDB" id="A0A512BSM5"/>
<dbReference type="InterPro" id="IPR020449">
    <property type="entry name" value="Tscrpt_reg_AraC-type_HTH"/>
</dbReference>
<evidence type="ECO:0000256" key="3">
    <source>
        <dbReference type="ARBA" id="ARBA00023163"/>
    </source>
</evidence>
<feature type="domain" description="HTH araC/xylS-type" evidence="4">
    <location>
        <begin position="236"/>
        <end position="333"/>
    </location>
</feature>
<keyword evidence="3" id="KW-0804">Transcription</keyword>
<proteinExistence type="predicted"/>
<evidence type="ECO:0000256" key="1">
    <source>
        <dbReference type="ARBA" id="ARBA00023015"/>
    </source>
</evidence>
<dbReference type="OrthoDB" id="7904253at2"/>
<dbReference type="PRINTS" id="PR00032">
    <property type="entry name" value="HTHARAC"/>
</dbReference>
<dbReference type="PROSITE" id="PS00041">
    <property type="entry name" value="HTH_ARAC_FAMILY_1"/>
    <property type="match status" value="1"/>
</dbReference>
<organism evidence="5 6">
    <name type="scientific">Microvirga aerophila</name>
    <dbReference type="NCBI Taxonomy" id="670291"/>
    <lineage>
        <taxon>Bacteria</taxon>
        <taxon>Pseudomonadati</taxon>
        <taxon>Pseudomonadota</taxon>
        <taxon>Alphaproteobacteria</taxon>
        <taxon>Hyphomicrobiales</taxon>
        <taxon>Methylobacteriaceae</taxon>
        <taxon>Microvirga</taxon>
    </lineage>
</organism>
<dbReference type="Pfam" id="PF12833">
    <property type="entry name" value="HTH_18"/>
    <property type="match status" value="1"/>
</dbReference>
<dbReference type="Gene3D" id="1.10.10.60">
    <property type="entry name" value="Homeodomain-like"/>
    <property type="match status" value="2"/>
</dbReference>
<dbReference type="GO" id="GO:0043565">
    <property type="term" value="F:sequence-specific DNA binding"/>
    <property type="evidence" value="ECO:0007669"/>
    <property type="project" value="InterPro"/>
</dbReference>
<dbReference type="RefSeq" id="WP_114188193.1">
    <property type="nucleotide sequence ID" value="NZ_BJYU01000032.1"/>
</dbReference>
<dbReference type="InterPro" id="IPR018062">
    <property type="entry name" value="HTH_AraC-typ_CS"/>
</dbReference>
<gene>
    <name evidence="5" type="ORF">MAE02_26180</name>
</gene>
<dbReference type="PANTHER" id="PTHR47893">
    <property type="entry name" value="REGULATORY PROTEIN PCHR"/>
    <property type="match status" value="1"/>
</dbReference>
<reference evidence="5 6" key="1">
    <citation type="submission" date="2019-07" db="EMBL/GenBank/DDBJ databases">
        <title>Whole genome shotgun sequence of Microvirga aerophila NBRC 106136.</title>
        <authorList>
            <person name="Hosoyama A."/>
            <person name="Uohara A."/>
            <person name="Ohji S."/>
            <person name="Ichikawa N."/>
        </authorList>
    </citation>
    <scope>NUCLEOTIDE SEQUENCE [LARGE SCALE GENOMIC DNA]</scope>
    <source>
        <strain evidence="5 6">NBRC 106136</strain>
    </source>
</reference>
<name>A0A512BSM5_9HYPH</name>
<accession>A0A512BSM5</accession>
<evidence type="ECO:0000256" key="2">
    <source>
        <dbReference type="ARBA" id="ARBA00023125"/>
    </source>
</evidence>
<dbReference type="InterPro" id="IPR009057">
    <property type="entry name" value="Homeodomain-like_sf"/>
</dbReference>
<comment type="caution">
    <text evidence="5">The sequence shown here is derived from an EMBL/GenBank/DDBJ whole genome shotgun (WGS) entry which is preliminary data.</text>
</comment>
<keyword evidence="1" id="KW-0805">Transcription regulation</keyword>
<dbReference type="InterPro" id="IPR018060">
    <property type="entry name" value="HTH_AraC"/>
</dbReference>
<dbReference type="PROSITE" id="PS01124">
    <property type="entry name" value="HTH_ARAC_FAMILY_2"/>
    <property type="match status" value="1"/>
</dbReference>
<dbReference type="EMBL" id="BJYU01000032">
    <property type="protein sequence ID" value="GEO14922.1"/>
    <property type="molecule type" value="Genomic_DNA"/>
</dbReference>
<dbReference type="GO" id="GO:0003700">
    <property type="term" value="F:DNA-binding transcription factor activity"/>
    <property type="evidence" value="ECO:0007669"/>
    <property type="project" value="InterPro"/>
</dbReference>
<dbReference type="Proteomes" id="UP000321085">
    <property type="component" value="Unassembled WGS sequence"/>
</dbReference>
<dbReference type="InterPro" id="IPR053142">
    <property type="entry name" value="PchR_regulatory_protein"/>
</dbReference>
<keyword evidence="6" id="KW-1185">Reference proteome</keyword>
<evidence type="ECO:0000259" key="4">
    <source>
        <dbReference type="PROSITE" id="PS01124"/>
    </source>
</evidence>
<evidence type="ECO:0000313" key="5">
    <source>
        <dbReference type="EMBL" id="GEO14922.1"/>
    </source>
</evidence>
<evidence type="ECO:0000313" key="6">
    <source>
        <dbReference type="Proteomes" id="UP000321085"/>
    </source>
</evidence>
<dbReference type="PANTHER" id="PTHR47893:SF1">
    <property type="entry name" value="REGULATORY PROTEIN PCHR"/>
    <property type="match status" value="1"/>
</dbReference>
<dbReference type="SUPFAM" id="SSF46689">
    <property type="entry name" value="Homeodomain-like"/>
    <property type="match status" value="2"/>
</dbReference>
<sequence length="333" mass="37002">MLPARPLNEREISRAKLTALADGAGSNFRILAPEELPPEDVAVRGDFRVVRFRSGLIMHCSDTREVFDLTTQVLQEPGLSCFLFLTGTVDMRLGDRTFALGREAGSRDGPLHGKLINCAEPDLLTRISKKSRHIRKVVVTLPSDWMEEEEAGSNLDRAALRAFGRTHLASADWQPSPRIVSLAEQILHPPAHGGVLQNLYVESRSIEIVAEALRIFSPDSRQSVETIRTRDHERIRAIAALLGSRGYVPSSIEDLARDAGMSVSSLQRHFRSAYGMTVFEFVRNARLDEARHSLEHEGVSIAEAAYRAGYSNPANFATAFKRRFGVSPKNMRS</sequence>
<protein>
    <submittedName>
        <fullName evidence="5">Transcriptional regulator</fullName>
    </submittedName>
</protein>